<evidence type="ECO:0000256" key="5">
    <source>
        <dbReference type="ARBA" id="ARBA00022723"/>
    </source>
</evidence>
<proteinExistence type="inferred from homology"/>
<dbReference type="OrthoDB" id="9805787at2"/>
<evidence type="ECO:0000256" key="6">
    <source>
        <dbReference type="ARBA" id="ARBA00023002"/>
    </source>
</evidence>
<evidence type="ECO:0000256" key="1">
    <source>
        <dbReference type="ARBA" id="ARBA00001936"/>
    </source>
</evidence>
<dbReference type="GO" id="GO:0016746">
    <property type="term" value="F:acyltransferase activity"/>
    <property type="evidence" value="ECO:0007669"/>
    <property type="project" value="InterPro"/>
</dbReference>
<dbReference type="InterPro" id="IPR045213">
    <property type="entry name" value="Malic_NAD-bd_bact_type"/>
</dbReference>
<evidence type="ECO:0000256" key="2">
    <source>
        <dbReference type="ARBA" id="ARBA00001946"/>
    </source>
</evidence>
<comment type="cofactor">
    <cofactor evidence="2">
        <name>Mg(2+)</name>
        <dbReference type="ChEBI" id="CHEBI:18420"/>
    </cofactor>
</comment>
<comment type="cofactor">
    <cofactor evidence="1">
        <name>Mn(2+)</name>
        <dbReference type="ChEBI" id="CHEBI:29035"/>
    </cofactor>
</comment>
<comment type="similarity">
    <text evidence="3">In the N-terminal section; belongs to the malic enzymes family.</text>
</comment>
<evidence type="ECO:0000256" key="11">
    <source>
        <dbReference type="ARBA" id="ARBA00051384"/>
    </source>
</evidence>
<evidence type="ECO:0000313" key="17">
    <source>
        <dbReference type="EMBL" id="BAP54760.1"/>
    </source>
</evidence>
<evidence type="ECO:0000256" key="12">
    <source>
        <dbReference type="PIRSR" id="PIRSR036684-1"/>
    </source>
</evidence>
<dbReference type="EC" id="1.1.1.40" evidence="8"/>
<dbReference type="Pfam" id="PF00390">
    <property type="entry name" value="malic"/>
    <property type="match status" value="1"/>
</dbReference>
<dbReference type="InterPro" id="IPR012188">
    <property type="entry name" value="ME_PTA"/>
</dbReference>
<evidence type="ECO:0000259" key="15">
    <source>
        <dbReference type="SMART" id="SM00919"/>
    </source>
</evidence>
<dbReference type="HOGENOM" id="CLU_012366_0_0_6"/>
<dbReference type="Pfam" id="PF01515">
    <property type="entry name" value="PTA_PTB"/>
    <property type="match status" value="1"/>
</dbReference>
<dbReference type="KEGG" id="tig:THII_0463"/>
<evidence type="ECO:0000256" key="9">
    <source>
        <dbReference type="ARBA" id="ARBA00040273"/>
    </source>
</evidence>
<feature type="domain" description="Malic enzyme NAD-binding" evidence="15">
    <location>
        <begin position="164"/>
        <end position="409"/>
    </location>
</feature>
<dbReference type="InterPro" id="IPR051674">
    <property type="entry name" value="Malate_Decarboxylase"/>
</dbReference>
<evidence type="ECO:0000256" key="3">
    <source>
        <dbReference type="ARBA" id="ARBA00007686"/>
    </source>
</evidence>
<keyword evidence="7" id="KW-0511">Multifunctional enzyme</keyword>
<evidence type="ECO:0000256" key="8">
    <source>
        <dbReference type="ARBA" id="ARBA00038964"/>
    </source>
</evidence>
<feature type="binding site" evidence="13">
    <location>
        <position position="138"/>
    </location>
    <ligand>
        <name>a divalent metal cation</name>
        <dbReference type="ChEBI" id="CHEBI:60240"/>
    </ligand>
</feature>
<dbReference type="InterPro" id="IPR012301">
    <property type="entry name" value="Malic_N_dom"/>
</dbReference>
<dbReference type="Gene3D" id="3.40.50.10950">
    <property type="match status" value="1"/>
</dbReference>
<dbReference type="InterPro" id="IPR042112">
    <property type="entry name" value="P_AcTrfase_dom2"/>
</dbReference>
<feature type="active site" description="Proton acceptor" evidence="12">
    <location>
        <position position="95"/>
    </location>
</feature>
<feature type="domain" description="Malic enzyme N-terminal" evidence="16">
    <location>
        <begin position="19"/>
        <end position="152"/>
    </location>
</feature>
<comment type="catalytic activity">
    <reaction evidence="10">
        <text>(S)-malate + NADP(+) = pyruvate + CO2 + NADPH</text>
        <dbReference type="Rhea" id="RHEA:18253"/>
        <dbReference type="ChEBI" id="CHEBI:15361"/>
        <dbReference type="ChEBI" id="CHEBI:15589"/>
        <dbReference type="ChEBI" id="CHEBI:16526"/>
        <dbReference type="ChEBI" id="CHEBI:57783"/>
        <dbReference type="ChEBI" id="CHEBI:58349"/>
        <dbReference type="EC" id="1.1.1.40"/>
    </reaction>
</comment>
<evidence type="ECO:0000256" key="4">
    <source>
        <dbReference type="ARBA" id="ARBA00008756"/>
    </source>
</evidence>
<dbReference type="PANTHER" id="PTHR43237:SF4">
    <property type="entry name" value="NADP-DEPENDENT MALIC ENZYME"/>
    <property type="match status" value="1"/>
</dbReference>
<protein>
    <recommendedName>
        <fullName evidence="9">NADP-dependent malic enzyme</fullName>
        <ecNumber evidence="8">1.1.1.40</ecNumber>
    </recommendedName>
</protein>
<dbReference type="FunFam" id="3.40.50.10380:FF:000003">
    <property type="entry name" value="NADP-dependent malic enzyme"/>
    <property type="match status" value="1"/>
</dbReference>
<dbReference type="GO" id="GO:0004473">
    <property type="term" value="F:malate dehydrogenase (decarboxylating) (NADP+) activity"/>
    <property type="evidence" value="ECO:0007669"/>
    <property type="project" value="UniProtKB-EC"/>
</dbReference>
<comment type="similarity">
    <text evidence="4">In the C-terminal section; belongs to the phosphate acetyltransferase and butyryltransferase family.</text>
</comment>
<accession>A0A090AIS2</accession>
<dbReference type="GO" id="GO:0051287">
    <property type="term" value="F:NAD binding"/>
    <property type="evidence" value="ECO:0007669"/>
    <property type="project" value="InterPro"/>
</dbReference>
<gene>
    <name evidence="17" type="ORF">THII_0463</name>
</gene>
<dbReference type="InterPro" id="IPR046346">
    <property type="entry name" value="Aminoacid_DH-like_N_sf"/>
</dbReference>
<evidence type="ECO:0000256" key="14">
    <source>
        <dbReference type="PIRSR" id="PIRSR036684-3"/>
    </source>
</evidence>
<dbReference type="SMART" id="SM01274">
    <property type="entry name" value="malic"/>
    <property type="match status" value="1"/>
</dbReference>
<feature type="binding site" evidence="13">
    <location>
        <position position="137"/>
    </location>
    <ligand>
        <name>a divalent metal cation</name>
        <dbReference type="ChEBI" id="CHEBI:60240"/>
    </ligand>
</feature>
<evidence type="ECO:0000259" key="16">
    <source>
        <dbReference type="SMART" id="SM01274"/>
    </source>
</evidence>
<keyword evidence="6" id="KW-0560">Oxidoreductase</keyword>
<dbReference type="Gene3D" id="3.40.50.720">
    <property type="entry name" value="NAD(P)-binding Rossmann-like Domain"/>
    <property type="match status" value="1"/>
</dbReference>
<dbReference type="Gene3D" id="3.40.50.10380">
    <property type="entry name" value="Malic enzyme, N-terminal domain"/>
    <property type="match status" value="1"/>
</dbReference>
<dbReference type="EMBL" id="AP014633">
    <property type="protein sequence ID" value="BAP54760.1"/>
    <property type="molecule type" value="Genomic_DNA"/>
</dbReference>
<sequence>MTYDDLSASALYYHRFPQPGKLAIQATKPLANQRDLALAYSPGVAAACQEIVRDPREVTTLTSRGNLVGVISNGTAVLGLGAIGALAAKPVMEGKAVLFKKFAGIDVFDIEINETDPDKLVDIIAGLEPTFGAINLEDIKSPECFIIEQRLKERMNIPVFHDDQHGTAICVGAAILNGLRLLDKNLDEVKLVTSGAGAAAIACLNLLVDLGIKKENIIVTDIAGVVYQGRREYMDPFKEPYAIRTAMRTLAEAVEGADIFLGLSVGGVLKPEMVDKMVERPLVLALANPIPEIMPEEVQAVRPKAIIATGRSDYPNQVNNVLCFPFIFRGALDVGATQINKEMHLACIHAIADLVTTNATNLASAGASEVLDVAYGGQELNFGPDYIIPKPFDPRLIAVIPPAVAKAAMDSGIAARPIKDFEAYNGWLAQFMFRSANVMKGIFNRAKENPQRIIYSEGEDRRILRAVQVLIDEACAHPVVVGRHKVVSQRIKQLRLHIRPDVDFELIDPQTYANHPELAEEYHDIMGRRGVWPAQAEVVVRSNTTVLALLLLRKGIADALIAGPVDSFREHLRHSLNIIGLREGVSSPAAMQLLILDKGTYFIADTSVNYDPSAQQLAEITQLAANEVTNFGITPKVALVSHSNFGSMDNPSAIKSREALALIQARMPELECDGEMQTDAALIEEIRQRLYPKSPLKGEANLLIMPNLDAANITFNAIKSLAEGVSVGPILLGMRKSIHILSRIVTTRGVVNLSTLAAVDAQVIAAAEKLPEKNQADLVSL</sequence>
<keyword evidence="18" id="KW-1185">Reference proteome</keyword>
<feature type="binding site" evidence="14">
    <location>
        <position position="163"/>
    </location>
    <ligand>
        <name>a divalent metal cation</name>
        <dbReference type="ChEBI" id="CHEBI:60240"/>
    </ligand>
</feature>
<dbReference type="InterPro" id="IPR042113">
    <property type="entry name" value="P_AcTrfase_dom1"/>
</dbReference>
<evidence type="ECO:0000256" key="10">
    <source>
        <dbReference type="ARBA" id="ARBA00050924"/>
    </source>
</evidence>
<name>A0A090AIS2_9GAMM</name>
<dbReference type="SUPFAM" id="SSF53223">
    <property type="entry name" value="Aminoacid dehydrogenase-like, N-terminal domain"/>
    <property type="match status" value="1"/>
</dbReference>
<dbReference type="InterPro" id="IPR002505">
    <property type="entry name" value="PTA_PTB"/>
</dbReference>
<dbReference type="InterPro" id="IPR036291">
    <property type="entry name" value="NAD(P)-bd_dom_sf"/>
</dbReference>
<dbReference type="GO" id="GO:0006108">
    <property type="term" value="P:malate metabolic process"/>
    <property type="evidence" value="ECO:0007669"/>
    <property type="project" value="InterPro"/>
</dbReference>
<dbReference type="SUPFAM" id="SSF53659">
    <property type="entry name" value="Isocitrate/Isopropylmalate dehydrogenase-like"/>
    <property type="match status" value="1"/>
</dbReference>
<dbReference type="Pfam" id="PF03949">
    <property type="entry name" value="Malic_M"/>
    <property type="match status" value="1"/>
</dbReference>
<dbReference type="FunFam" id="3.40.50.720:FF:000095">
    <property type="entry name" value="NADP-dependent malic enzyme"/>
    <property type="match status" value="1"/>
</dbReference>
<feature type="binding site" evidence="14">
    <location>
        <position position="288"/>
    </location>
    <ligand>
        <name>NADP(+)</name>
        <dbReference type="ChEBI" id="CHEBI:58349"/>
    </ligand>
</feature>
<evidence type="ECO:0000256" key="13">
    <source>
        <dbReference type="PIRSR" id="PIRSR036684-2"/>
    </source>
</evidence>
<dbReference type="PANTHER" id="PTHR43237">
    <property type="entry name" value="NADP-DEPENDENT MALIC ENZYME"/>
    <property type="match status" value="1"/>
</dbReference>
<dbReference type="InterPro" id="IPR012302">
    <property type="entry name" value="Malic_NAD-bd"/>
</dbReference>
<dbReference type="Proteomes" id="UP000031623">
    <property type="component" value="Chromosome"/>
</dbReference>
<feature type="binding site" evidence="14">
    <location>
        <begin position="77"/>
        <end position="84"/>
    </location>
    <ligand>
        <name>NADP(+)</name>
        <dbReference type="ChEBI" id="CHEBI:58349"/>
    </ligand>
</feature>
<dbReference type="STRING" id="40754.THII_0463"/>
<organism evidence="17 18">
    <name type="scientific">Thioploca ingrica</name>
    <dbReference type="NCBI Taxonomy" id="40754"/>
    <lineage>
        <taxon>Bacteria</taxon>
        <taxon>Pseudomonadati</taxon>
        <taxon>Pseudomonadota</taxon>
        <taxon>Gammaproteobacteria</taxon>
        <taxon>Thiotrichales</taxon>
        <taxon>Thiotrichaceae</taxon>
        <taxon>Thioploca</taxon>
    </lineage>
</organism>
<dbReference type="Gene3D" id="3.40.50.10750">
    <property type="entry name" value="Isocitrate/Isopropylmalate dehydrogenase-like"/>
    <property type="match status" value="1"/>
</dbReference>
<keyword evidence="5 13" id="KW-0479">Metal-binding</keyword>
<reference evidence="17 18" key="1">
    <citation type="journal article" date="2014" name="ISME J.">
        <title>Ecophysiology of Thioploca ingrica as revealed by the complete genome sequence supplemented with proteomic evidence.</title>
        <authorList>
            <person name="Kojima H."/>
            <person name="Ogura Y."/>
            <person name="Yamamoto N."/>
            <person name="Togashi T."/>
            <person name="Mori H."/>
            <person name="Watanabe T."/>
            <person name="Nemoto F."/>
            <person name="Kurokawa K."/>
            <person name="Hayashi T."/>
            <person name="Fukui M."/>
        </authorList>
    </citation>
    <scope>NUCLEOTIDE SEQUENCE [LARGE SCALE GENOMIC DNA]</scope>
</reference>
<dbReference type="CDD" id="cd05311">
    <property type="entry name" value="NAD_bind_2_malic_enz"/>
    <property type="match status" value="1"/>
</dbReference>
<evidence type="ECO:0000256" key="7">
    <source>
        <dbReference type="ARBA" id="ARBA00023268"/>
    </source>
</evidence>
<dbReference type="SUPFAM" id="SSF51735">
    <property type="entry name" value="NAD(P)-binding Rossmann-fold domains"/>
    <property type="match status" value="1"/>
</dbReference>
<dbReference type="AlphaFoldDB" id="A0A090AIS2"/>
<evidence type="ECO:0000313" key="18">
    <source>
        <dbReference type="Proteomes" id="UP000031623"/>
    </source>
</evidence>
<comment type="catalytic activity">
    <reaction evidence="11">
        <text>oxaloacetate + H(+) = pyruvate + CO2</text>
        <dbReference type="Rhea" id="RHEA:15641"/>
        <dbReference type="ChEBI" id="CHEBI:15361"/>
        <dbReference type="ChEBI" id="CHEBI:15378"/>
        <dbReference type="ChEBI" id="CHEBI:16452"/>
        <dbReference type="ChEBI" id="CHEBI:16526"/>
        <dbReference type="EC" id="1.1.1.40"/>
    </reaction>
</comment>
<dbReference type="GO" id="GO:0046872">
    <property type="term" value="F:metal ion binding"/>
    <property type="evidence" value="ECO:0007669"/>
    <property type="project" value="UniProtKB-KW"/>
</dbReference>
<dbReference type="InterPro" id="IPR037062">
    <property type="entry name" value="Malic_N_dom_sf"/>
</dbReference>
<keyword evidence="14" id="KW-0521">NADP</keyword>
<dbReference type="SMART" id="SM00919">
    <property type="entry name" value="Malic_M"/>
    <property type="match status" value="1"/>
</dbReference>
<dbReference type="PIRSF" id="PIRSF036684">
    <property type="entry name" value="ME_PTA"/>
    <property type="match status" value="1"/>
</dbReference>